<protein>
    <submittedName>
        <fullName evidence="3">Prepilin peptidase</fullName>
    </submittedName>
</protein>
<keyword evidence="1" id="KW-0812">Transmembrane</keyword>
<feature type="transmembrane region" description="Helical" evidence="1">
    <location>
        <begin position="53"/>
        <end position="71"/>
    </location>
</feature>
<keyword evidence="1" id="KW-1133">Transmembrane helix</keyword>
<feature type="domain" description="Prepilin type IV endopeptidase peptidase" evidence="2">
    <location>
        <begin position="6"/>
        <end position="109"/>
    </location>
</feature>
<evidence type="ECO:0000313" key="3">
    <source>
        <dbReference type="EMBL" id="QEY65117.1"/>
    </source>
</evidence>
<organism evidence="3 4">
    <name type="scientific">Metapseudomonas lalkuanensis</name>
    <dbReference type="NCBI Taxonomy" id="2604832"/>
    <lineage>
        <taxon>Bacteria</taxon>
        <taxon>Pseudomonadati</taxon>
        <taxon>Pseudomonadota</taxon>
        <taxon>Gammaproteobacteria</taxon>
        <taxon>Pseudomonadales</taxon>
        <taxon>Pseudomonadaceae</taxon>
        <taxon>Metapseudomonas</taxon>
    </lineage>
</organism>
<feature type="transmembrane region" description="Helical" evidence="1">
    <location>
        <begin position="23"/>
        <end position="41"/>
    </location>
</feature>
<evidence type="ECO:0000259" key="2">
    <source>
        <dbReference type="Pfam" id="PF01478"/>
    </source>
</evidence>
<evidence type="ECO:0000313" key="4">
    <source>
        <dbReference type="Proteomes" id="UP000327179"/>
    </source>
</evidence>
<dbReference type="KEGG" id="plal:FXN65_24790"/>
<dbReference type="Pfam" id="PF01478">
    <property type="entry name" value="Peptidase_A24"/>
    <property type="match status" value="1"/>
</dbReference>
<name>A0A5J6QRU6_9GAMM</name>
<proteinExistence type="predicted"/>
<accession>A0A5J6QRU6</accession>
<gene>
    <name evidence="3" type="ORF">FXN65_24790</name>
</gene>
<sequence>MSALPLLFWTALCALQDLRQRRISNWLTLGGATVALLYLLLNERTLLGASPAEAFNAAGLALLLTLPGWWLGKLGAADVKLLLGIALCSHSLFVLYCLAGAGLAYLAWAGLSRPLWPVLPAGLRNALVQLAPERARRYPFAPFLFVGSLASLILTN</sequence>
<feature type="transmembrane region" description="Helical" evidence="1">
    <location>
        <begin position="83"/>
        <end position="108"/>
    </location>
</feature>
<dbReference type="EMBL" id="CP043311">
    <property type="protein sequence ID" value="QEY65117.1"/>
    <property type="molecule type" value="Genomic_DNA"/>
</dbReference>
<dbReference type="InterPro" id="IPR000045">
    <property type="entry name" value="Prepilin_IV_endopep_pep"/>
</dbReference>
<dbReference type="GO" id="GO:0016020">
    <property type="term" value="C:membrane"/>
    <property type="evidence" value="ECO:0007669"/>
    <property type="project" value="InterPro"/>
</dbReference>
<dbReference type="RefSeq" id="WP_151137390.1">
    <property type="nucleotide sequence ID" value="NZ_CP043311.1"/>
</dbReference>
<reference evidence="3 4" key="1">
    <citation type="submission" date="2019-08" db="EMBL/GenBank/DDBJ databases">
        <title>Whole-genome Sequencing of e-waste polymer degrading bacterium Pseudomonas sp. strain PE08.</title>
        <authorList>
            <person name="Kirdat K."/>
            <person name="Debbarma P."/>
            <person name="Narawade N."/>
            <person name="Suyal D."/>
            <person name="Thorat V."/>
            <person name="Shouche Y."/>
            <person name="Goel R."/>
            <person name="Yadav A."/>
        </authorList>
    </citation>
    <scope>NUCLEOTIDE SEQUENCE [LARGE SCALE GENOMIC DNA]</scope>
    <source>
        <strain evidence="3 4">PE08</strain>
    </source>
</reference>
<dbReference type="Proteomes" id="UP000327179">
    <property type="component" value="Chromosome"/>
</dbReference>
<keyword evidence="1" id="KW-0472">Membrane</keyword>
<evidence type="ECO:0000256" key="1">
    <source>
        <dbReference type="SAM" id="Phobius"/>
    </source>
</evidence>
<dbReference type="AlphaFoldDB" id="A0A5J6QRU6"/>
<keyword evidence="4" id="KW-1185">Reference proteome</keyword>
<dbReference type="Gene3D" id="1.20.120.1220">
    <property type="match status" value="1"/>
</dbReference>
<dbReference type="GO" id="GO:0004190">
    <property type="term" value="F:aspartic-type endopeptidase activity"/>
    <property type="evidence" value="ECO:0007669"/>
    <property type="project" value="InterPro"/>
</dbReference>